<evidence type="ECO:0000256" key="3">
    <source>
        <dbReference type="ARBA" id="ARBA00022475"/>
    </source>
</evidence>
<keyword evidence="4 7" id="KW-0812">Transmembrane</keyword>
<feature type="domain" description="ABC transmembrane type-1" evidence="8">
    <location>
        <begin position="67"/>
        <end position="256"/>
    </location>
</feature>
<dbReference type="GO" id="GO:0055085">
    <property type="term" value="P:transmembrane transport"/>
    <property type="evidence" value="ECO:0007669"/>
    <property type="project" value="InterPro"/>
</dbReference>
<dbReference type="GO" id="GO:0005886">
    <property type="term" value="C:plasma membrane"/>
    <property type="evidence" value="ECO:0007669"/>
    <property type="project" value="UniProtKB-SubCell"/>
</dbReference>
<feature type="transmembrane region" description="Helical" evidence="7">
    <location>
        <begin position="131"/>
        <end position="149"/>
    </location>
</feature>
<keyword evidence="6 7" id="KW-0472">Membrane</keyword>
<dbReference type="Proteomes" id="UP000190135">
    <property type="component" value="Unassembled WGS sequence"/>
</dbReference>
<dbReference type="PANTHER" id="PTHR43386">
    <property type="entry name" value="OLIGOPEPTIDE TRANSPORT SYSTEM PERMEASE PROTEIN APPC"/>
    <property type="match status" value="1"/>
</dbReference>
<evidence type="ECO:0000313" key="10">
    <source>
        <dbReference type="Proteomes" id="UP000190135"/>
    </source>
</evidence>
<evidence type="ECO:0000313" key="9">
    <source>
        <dbReference type="EMBL" id="SJZ68040.1"/>
    </source>
</evidence>
<dbReference type="SUPFAM" id="SSF161098">
    <property type="entry name" value="MetI-like"/>
    <property type="match status" value="1"/>
</dbReference>
<dbReference type="EMBL" id="FUXL01000002">
    <property type="protein sequence ID" value="SJZ68040.1"/>
    <property type="molecule type" value="Genomic_DNA"/>
</dbReference>
<feature type="transmembrane region" description="Helical" evidence="7">
    <location>
        <begin position="106"/>
        <end position="125"/>
    </location>
</feature>
<keyword evidence="5 7" id="KW-1133">Transmembrane helix</keyword>
<dbReference type="InterPro" id="IPR050366">
    <property type="entry name" value="BP-dependent_transpt_permease"/>
</dbReference>
<reference evidence="9 10" key="1">
    <citation type="submission" date="2017-02" db="EMBL/GenBank/DDBJ databases">
        <authorList>
            <person name="Peterson S.W."/>
        </authorList>
    </citation>
    <scope>NUCLEOTIDE SEQUENCE [LARGE SCALE GENOMIC DNA]</scope>
    <source>
        <strain evidence="9 10">USBA 369</strain>
    </source>
</reference>
<feature type="transmembrane region" description="Helical" evidence="7">
    <location>
        <begin position="196"/>
        <end position="214"/>
    </location>
</feature>
<dbReference type="Pfam" id="PF00528">
    <property type="entry name" value="BPD_transp_1"/>
    <property type="match status" value="1"/>
</dbReference>
<comment type="subcellular location">
    <subcellularLocation>
        <location evidence="1 7">Cell membrane</location>
        <topology evidence="1 7">Multi-pass membrane protein</topology>
    </subcellularLocation>
</comment>
<gene>
    <name evidence="9" type="ORF">SAMN05428963_102181</name>
</gene>
<comment type="similarity">
    <text evidence="7">Belongs to the binding-protein-dependent transport system permease family.</text>
</comment>
<keyword evidence="10" id="KW-1185">Reference proteome</keyword>
<dbReference type="InterPro" id="IPR000515">
    <property type="entry name" value="MetI-like"/>
</dbReference>
<dbReference type="RefSeq" id="WP_245318755.1">
    <property type="nucleotide sequence ID" value="NZ_FUXL01000002.1"/>
</dbReference>
<evidence type="ECO:0000256" key="2">
    <source>
        <dbReference type="ARBA" id="ARBA00022448"/>
    </source>
</evidence>
<accession>A0A1T4MLR5</accession>
<feature type="transmembrane region" description="Helical" evidence="7">
    <location>
        <begin position="71"/>
        <end position="94"/>
    </location>
</feature>
<proteinExistence type="inferred from homology"/>
<protein>
    <submittedName>
        <fullName evidence="9">Peptide/nickel transport system permease protein</fullName>
    </submittedName>
</protein>
<organism evidence="9 10">
    <name type="scientific">Consotaella salsifontis</name>
    <dbReference type="NCBI Taxonomy" id="1365950"/>
    <lineage>
        <taxon>Bacteria</taxon>
        <taxon>Pseudomonadati</taxon>
        <taxon>Pseudomonadota</taxon>
        <taxon>Alphaproteobacteria</taxon>
        <taxon>Hyphomicrobiales</taxon>
        <taxon>Aurantimonadaceae</taxon>
        <taxon>Consotaella</taxon>
    </lineage>
</organism>
<dbReference type="PROSITE" id="PS50928">
    <property type="entry name" value="ABC_TM1"/>
    <property type="match status" value="1"/>
</dbReference>
<dbReference type="AlphaFoldDB" id="A0A1T4MLR5"/>
<dbReference type="CDD" id="cd06261">
    <property type="entry name" value="TM_PBP2"/>
    <property type="match status" value="1"/>
</dbReference>
<feature type="transmembrane region" description="Helical" evidence="7">
    <location>
        <begin position="234"/>
        <end position="259"/>
    </location>
</feature>
<dbReference type="InterPro" id="IPR035906">
    <property type="entry name" value="MetI-like_sf"/>
</dbReference>
<dbReference type="PANTHER" id="PTHR43386:SF25">
    <property type="entry name" value="PEPTIDE ABC TRANSPORTER PERMEASE PROTEIN"/>
    <property type="match status" value="1"/>
</dbReference>
<evidence type="ECO:0000256" key="5">
    <source>
        <dbReference type="ARBA" id="ARBA00022989"/>
    </source>
</evidence>
<evidence type="ECO:0000256" key="4">
    <source>
        <dbReference type="ARBA" id="ARBA00022692"/>
    </source>
</evidence>
<keyword evidence="3" id="KW-1003">Cell membrane</keyword>
<evidence type="ECO:0000259" key="8">
    <source>
        <dbReference type="PROSITE" id="PS50928"/>
    </source>
</evidence>
<evidence type="ECO:0000256" key="1">
    <source>
        <dbReference type="ARBA" id="ARBA00004651"/>
    </source>
</evidence>
<evidence type="ECO:0000256" key="7">
    <source>
        <dbReference type="RuleBase" id="RU363032"/>
    </source>
</evidence>
<evidence type="ECO:0000256" key="6">
    <source>
        <dbReference type="ARBA" id="ARBA00023136"/>
    </source>
</evidence>
<dbReference type="Gene3D" id="1.10.3720.10">
    <property type="entry name" value="MetI-like"/>
    <property type="match status" value="1"/>
</dbReference>
<sequence>MPRHGKLLLGGAITALFLLTALIAPFWTPAAPTRIAIAERLKPPLVAGLLGTDQLGRDVLSQLMAGATNSLSIAIASVLLGAAVGTAIGLLAATRRGVVDELLMRAMDVVFAFPPIVSAMMLAAALGTGRMTAIAAIATFMVPVFSRLTRSAARRILTHDYVLAARAAGKGSRRIALEHVLPNIAGDIVVQATIQLGLAILTEAGLSFLGLGLAPPAPSWGRMLADSVTYIGAAPWLAIAPGVTIAFSVLGLNLLGDALSDLVDPRRRQGR</sequence>
<keyword evidence="2 7" id="KW-0813">Transport</keyword>
<name>A0A1T4MLR5_9HYPH</name>
<dbReference type="STRING" id="1365950.SAMN05428963_102181"/>